<proteinExistence type="predicted"/>
<feature type="transmembrane region" description="Helical" evidence="1">
    <location>
        <begin position="18"/>
        <end position="38"/>
    </location>
</feature>
<sequence length="109" mass="10254">MLAAATIDPYTLTTGRGVGAVAAVVALAGSVVGGLALARADGGRGGRGRSAVALTTGAAGILVGGWVVATADGGPGTGNGIVGGYVAMLLGLLAIILGALARARSRRAT</sequence>
<dbReference type="EMBL" id="SJJR01000001">
    <property type="protein sequence ID" value="TCC00684.1"/>
    <property type="molecule type" value="Genomic_DNA"/>
</dbReference>
<protein>
    <submittedName>
        <fullName evidence="2">Uncharacterized protein</fullName>
    </submittedName>
</protein>
<dbReference type="InterPro" id="IPR045770">
    <property type="entry name" value="DUF6223"/>
</dbReference>
<evidence type="ECO:0000256" key="1">
    <source>
        <dbReference type="SAM" id="Phobius"/>
    </source>
</evidence>
<evidence type="ECO:0000313" key="2">
    <source>
        <dbReference type="EMBL" id="TCC00684.1"/>
    </source>
</evidence>
<feature type="transmembrane region" description="Helical" evidence="1">
    <location>
        <begin position="50"/>
        <end position="69"/>
    </location>
</feature>
<comment type="caution">
    <text evidence="2">The sequence shown here is derived from an EMBL/GenBank/DDBJ whole genome shotgun (WGS) entry which is preliminary data.</text>
</comment>
<feature type="transmembrane region" description="Helical" evidence="1">
    <location>
        <begin position="81"/>
        <end position="101"/>
    </location>
</feature>
<evidence type="ECO:0000313" key="3">
    <source>
        <dbReference type="Proteomes" id="UP000292274"/>
    </source>
</evidence>
<keyword evidence="1" id="KW-0812">Transmembrane</keyword>
<dbReference type="Proteomes" id="UP000292274">
    <property type="component" value="Unassembled WGS sequence"/>
</dbReference>
<dbReference type="Pfam" id="PF19733">
    <property type="entry name" value="DUF6223"/>
    <property type="match status" value="1"/>
</dbReference>
<accession>A0A4R0GVE3</accession>
<keyword evidence="1" id="KW-0472">Membrane</keyword>
<organism evidence="2 3">
    <name type="scientific">Micromonospora zingiberis</name>
    <dbReference type="NCBI Taxonomy" id="2053011"/>
    <lineage>
        <taxon>Bacteria</taxon>
        <taxon>Bacillati</taxon>
        <taxon>Actinomycetota</taxon>
        <taxon>Actinomycetes</taxon>
        <taxon>Micromonosporales</taxon>
        <taxon>Micromonosporaceae</taxon>
        <taxon>Micromonospora</taxon>
    </lineage>
</organism>
<reference evidence="2 3" key="1">
    <citation type="submission" date="2019-02" db="EMBL/GenBank/DDBJ databases">
        <title>Jishengella sp. nov., isolated from a root of Zingiber montanum.</title>
        <authorList>
            <person name="Kuncharoen N."/>
            <person name="Kudo T."/>
            <person name="Masahiro Y."/>
            <person name="Ohkuma M."/>
            <person name="Tanasupawat S."/>
        </authorList>
    </citation>
    <scope>NUCLEOTIDE SEQUENCE [LARGE SCALE GENOMIC DNA]</scope>
    <source>
        <strain evidence="2 3">PLAI 1-1</strain>
    </source>
</reference>
<keyword evidence="3" id="KW-1185">Reference proteome</keyword>
<dbReference type="AlphaFoldDB" id="A0A4R0GVE3"/>
<name>A0A4R0GVE3_9ACTN</name>
<gene>
    <name evidence="2" type="ORF">E0H26_01540</name>
</gene>
<keyword evidence="1" id="KW-1133">Transmembrane helix</keyword>